<keyword evidence="1" id="KW-0732">Signal</keyword>
<feature type="chain" id="PRO_5046192184" evidence="1">
    <location>
        <begin position="26"/>
        <end position="113"/>
    </location>
</feature>
<evidence type="ECO:0000313" key="2">
    <source>
        <dbReference type="EMBL" id="MCV2883402.1"/>
    </source>
</evidence>
<feature type="signal peptide" evidence="1">
    <location>
        <begin position="1"/>
        <end position="25"/>
    </location>
</feature>
<evidence type="ECO:0000256" key="1">
    <source>
        <dbReference type="SAM" id="SignalP"/>
    </source>
</evidence>
<organism evidence="2 3">
    <name type="scientific">Fluctibacter corallii</name>
    <dbReference type="NCBI Taxonomy" id="2984329"/>
    <lineage>
        <taxon>Bacteria</taxon>
        <taxon>Pseudomonadati</taxon>
        <taxon>Pseudomonadota</taxon>
        <taxon>Gammaproteobacteria</taxon>
        <taxon>Alteromonadales</taxon>
        <taxon>Alteromonadaceae</taxon>
        <taxon>Fluctibacter</taxon>
    </lineage>
</organism>
<keyword evidence="3" id="KW-1185">Reference proteome</keyword>
<accession>A0ABT3A561</accession>
<dbReference type="Proteomes" id="UP001652504">
    <property type="component" value="Unassembled WGS sequence"/>
</dbReference>
<proteinExistence type="predicted"/>
<dbReference type="EMBL" id="JAOWKX010000001">
    <property type="protein sequence ID" value="MCV2883402.1"/>
    <property type="molecule type" value="Genomic_DNA"/>
</dbReference>
<protein>
    <submittedName>
        <fullName evidence="2">Uncharacterized protein</fullName>
    </submittedName>
</protein>
<dbReference type="RefSeq" id="WP_263710602.1">
    <property type="nucleotide sequence ID" value="NZ_JAOWKX010000001.1"/>
</dbReference>
<name>A0ABT3A561_9ALTE</name>
<comment type="caution">
    <text evidence="2">The sequence shown here is derived from an EMBL/GenBank/DDBJ whole genome shotgun (WGS) entry which is preliminary data.</text>
</comment>
<evidence type="ECO:0000313" key="3">
    <source>
        <dbReference type="Proteomes" id="UP001652504"/>
    </source>
</evidence>
<reference evidence="2 3" key="1">
    <citation type="submission" date="2022-10" db="EMBL/GenBank/DDBJ databases">
        <title>Aestuariibacter sp. AA17 isolated from Montipora capitata coral fragment.</title>
        <authorList>
            <person name="Emsley S.A."/>
            <person name="Pfannmuller K.M."/>
            <person name="Loughran R.M."/>
            <person name="Shlafstein M."/>
            <person name="Papke E."/>
            <person name="Saw J.H."/>
            <person name="Ushijima B."/>
            <person name="Videau P."/>
        </authorList>
    </citation>
    <scope>NUCLEOTIDE SEQUENCE [LARGE SCALE GENOMIC DNA]</scope>
    <source>
        <strain evidence="2 3">AA17</strain>
    </source>
</reference>
<sequence length="113" mass="12214">MNLSSLKSILGMALLWASTCPMALADSFISSVEIKDQFLLFTTGTPKSHSLPQCVTPDNEQAWAIAINTNTGKNIYALVVMAANTGKKVRVESALDCADVEGVERPLRVRLSM</sequence>
<gene>
    <name evidence="2" type="ORF">OE749_01655</name>
</gene>